<feature type="compositionally biased region" description="Polar residues" evidence="1">
    <location>
        <begin position="135"/>
        <end position="148"/>
    </location>
</feature>
<feature type="compositionally biased region" description="Acidic residues" evidence="1">
    <location>
        <begin position="9"/>
        <end position="19"/>
    </location>
</feature>
<feature type="compositionally biased region" description="Low complexity" evidence="1">
    <location>
        <begin position="226"/>
        <end position="238"/>
    </location>
</feature>
<dbReference type="InterPro" id="IPR053268">
    <property type="entry name" value="Woronin_anchor"/>
</dbReference>
<dbReference type="PANTHER" id="PTHR40641:SF2">
    <property type="entry name" value="INVOLUCRIN REPEAT PROTEIN"/>
    <property type="match status" value="1"/>
</dbReference>
<gene>
    <name evidence="2" type="ORF">PG994_010550</name>
</gene>
<dbReference type="RefSeq" id="XP_066711069.1">
    <property type="nucleotide sequence ID" value="XM_066861959.1"/>
</dbReference>
<feature type="region of interest" description="Disordered" evidence="1">
    <location>
        <begin position="742"/>
        <end position="795"/>
    </location>
</feature>
<feature type="compositionally biased region" description="Basic and acidic residues" evidence="1">
    <location>
        <begin position="78"/>
        <end position="90"/>
    </location>
</feature>
<protein>
    <recommendedName>
        <fullName evidence="4">Involucrin repeat protein</fullName>
    </recommendedName>
</protein>
<feature type="compositionally biased region" description="Basic and acidic residues" evidence="1">
    <location>
        <begin position="100"/>
        <end position="120"/>
    </location>
</feature>
<evidence type="ECO:0000313" key="2">
    <source>
        <dbReference type="EMBL" id="KAK8048820.1"/>
    </source>
</evidence>
<feature type="compositionally biased region" description="Polar residues" evidence="1">
    <location>
        <begin position="249"/>
        <end position="262"/>
    </location>
</feature>
<feature type="compositionally biased region" description="Basic and acidic residues" evidence="1">
    <location>
        <begin position="54"/>
        <end position="71"/>
    </location>
</feature>
<evidence type="ECO:0000313" key="3">
    <source>
        <dbReference type="Proteomes" id="UP001480595"/>
    </source>
</evidence>
<feature type="compositionally biased region" description="Polar residues" evidence="1">
    <location>
        <begin position="768"/>
        <end position="780"/>
    </location>
</feature>
<sequence>MSSRSLPPVEEETHEELEDEIGHLPRPGHALRTPEINRDSGFMTDSPKPMGHGQFEDATRRDSGVHLRDSADNTTAARRREGRSTLDEGARLSWASTDSKGTHKSEERRLKKSPLGDDVPRLSQYSPRTPGPVNRTPSPGYQQRSVSDNVRHFENTAQAQGEQEARLQARRSASNTSISRLRTPRTPEPLKLQLRPDSPGIRSLHSSGANTPPLRRVERMSGDLRSLGQHGSHSSLHSLARKGQAEPDLSTNTPAHGSNKTAAATDHHRAAQNTTPVANEGRVRASRDMAEIYDGMGEGRIGSPRSPTRPHSMRRRQSMQVLELESRVEQLIAENRALAEARLYAESHGNQRAAVTVTERDAEIEQLRNALDGLRREVQRLTEVNTGLNSANAQLATQHNDRYSRLESQHSSAAQELEQVRGQYDQTLREKDAEIQNLIQQLEATKQQVRQLQQQILATKPADADFLRLKDEDHFDHRCQQLCAHVQQWVLRFSKFSDMRACRLTSEINDEKIIDRLDNSMLDGTDVDEYLSDRVRRRDVFMSMTMNMIWEFVFTRYLFGMDREQRQKLKSLEKLLSDVGPPQAVRQWRAVTLTLLSKRPAFGNQRIDDTEAVVQAILQTLSMILPPPSNLEDQIQSQLRRVMREAVDLSIEMRTQRAEYMMLPPLQPQYDASGDIADTVTFNAALMNERSGSSTSNEEFETQGALVRSVLFPLVVKKGDDNGVGDDEIVIFPAQVLVAKPRQPAARMVTPSSENGGVPLSRGATPLSRKTTPSVISKSVASLPLSPRRSPAGSR</sequence>
<keyword evidence="3" id="KW-1185">Reference proteome</keyword>
<dbReference type="PANTHER" id="PTHR40641">
    <property type="entry name" value="INVOLUCRIN REPEAT PROTEIN (AFU_ORTHOLOGUE AFUA_2G08060)"/>
    <property type="match status" value="1"/>
</dbReference>
<accession>A0ABR1TQ80</accession>
<name>A0ABR1TQ80_9PEZI</name>
<evidence type="ECO:0008006" key="4">
    <source>
        <dbReference type="Google" id="ProtNLM"/>
    </source>
</evidence>
<dbReference type="Proteomes" id="UP001480595">
    <property type="component" value="Unassembled WGS sequence"/>
</dbReference>
<proteinExistence type="predicted"/>
<dbReference type="EMBL" id="JAQQWL010000011">
    <property type="protein sequence ID" value="KAK8048820.1"/>
    <property type="molecule type" value="Genomic_DNA"/>
</dbReference>
<comment type="caution">
    <text evidence="2">The sequence shown here is derived from an EMBL/GenBank/DDBJ whole genome shotgun (WGS) entry which is preliminary data.</text>
</comment>
<feature type="compositionally biased region" description="Polar residues" evidence="1">
    <location>
        <begin position="171"/>
        <end position="180"/>
    </location>
</feature>
<feature type="compositionally biased region" description="Basic and acidic residues" evidence="1">
    <location>
        <begin position="281"/>
        <end position="290"/>
    </location>
</feature>
<feature type="region of interest" description="Disordered" evidence="1">
    <location>
        <begin position="1"/>
        <end position="315"/>
    </location>
</feature>
<dbReference type="GeneID" id="92095022"/>
<organism evidence="2 3">
    <name type="scientific">Apiospora phragmitis</name>
    <dbReference type="NCBI Taxonomy" id="2905665"/>
    <lineage>
        <taxon>Eukaryota</taxon>
        <taxon>Fungi</taxon>
        <taxon>Dikarya</taxon>
        <taxon>Ascomycota</taxon>
        <taxon>Pezizomycotina</taxon>
        <taxon>Sordariomycetes</taxon>
        <taxon>Xylariomycetidae</taxon>
        <taxon>Amphisphaeriales</taxon>
        <taxon>Apiosporaceae</taxon>
        <taxon>Apiospora</taxon>
    </lineage>
</organism>
<reference evidence="2 3" key="1">
    <citation type="submission" date="2023-01" db="EMBL/GenBank/DDBJ databases">
        <title>Analysis of 21 Apiospora genomes using comparative genomics revels a genus with tremendous synthesis potential of carbohydrate active enzymes and secondary metabolites.</title>
        <authorList>
            <person name="Sorensen T."/>
        </authorList>
    </citation>
    <scope>NUCLEOTIDE SEQUENCE [LARGE SCALE GENOMIC DNA]</scope>
    <source>
        <strain evidence="2 3">CBS 135458</strain>
    </source>
</reference>
<evidence type="ECO:0000256" key="1">
    <source>
        <dbReference type="SAM" id="MobiDB-lite"/>
    </source>
</evidence>